<dbReference type="GeneID" id="13400944"/>
<organism evidence="1 2">
    <name type="scientific">Zymoseptoria tritici (strain CBS 115943 / IPO323)</name>
    <name type="common">Speckled leaf blotch fungus</name>
    <name type="synonym">Septoria tritici</name>
    <dbReference type="NCBI Taxonomy" id="336722"/>
    <lineage>
        <taxon>Eukaryota</taxon>
        <taxon>Fungi</taxon>
        <taxon>Dikarya</taxon>
        <taxon>Ascomycota</taxon>
        <taxon>Pezizomycotina</taxon>
        <taxon>Dothideomycetes</taxon>
        <taxon>Dothideomycetidae</taxon>
        <taxon>Mycosphaerellales</taxon>
        <taxon>Mycosphaerellaceae</taxon>
        <taxon>Zymoseptoria</taxon>
    </lineage>
</organism>
<proteinExistence type="predicted"/>
<gene>
    <name evidence="1" type="ORF">MYCGRDRAFT_103372</name>
</gene>
<dbReference type="RefSeq" id="XP_003855087.1">
    <property type="nucleotide sequence ID" value="XM_003855039.1"/>
</dbReference>
<reference evidence="1 2" key="1">
    <citation type="journal article" date="2011" name="PLoS Genet.">
        <title>Finished genome of the fungal wheat pathogen Mycosphaerella graminicola reveals dispensome structure, chromosome plasticity, and stealth pathogenesis.</title>
        <authorList>
            <person name="Goodwin S.B."/>
            <person name="Ben M'barek S."/>
            <person name="Dhillon B."/>
            <person name="Wittenberg A.H.J."/>
            <person name="Crane C.F."/>
            <person name="Hane J.K."/>
            <person name="Foster A.J."/>
            <person name="Van der Lee T.A.J."/>
            <person name="Grimwood J."/>
            <person name="Aerts A."/>
            <person name="Antoniw J."/>
            <person name="Bailey A."/>
            <person name="Bluhm B."/>
            <person name="Bowler J."/>
            <person name="Bristow J."/>
            <person name="van der Burgt A."/>
            <person name="Canto-Canche B."/>
            <person name="Churchill A.C.L."/>
            <person name="Conde-Ferraez L."/>
            <person name="Cools H.J."/>
            <person name="Coutinho P.M."/>
            <person name="Csukai M."/>
            <person name="Dehal P."/>
            <person name="De Wit P."/>
            <person name="Donzelli B."/>
            <person name="van de Geest H.C."/>
            <person name="van Ham R.C.H.J."/>
            <person name="Hammond-Kosack K.E."/>
            <person name="Henrissat B."/>
            <person name="Kilian A."/>
            <person name="Kobayashi A.K."/>
            <person name="Koopmann E."/>
            <person name="Kourmpetis Y."/>
            <person name="Kuzniar A."/>
            <person name="Lindquist E."/>
            <person name="Lombard V."/>
            <person name="Maliepaard C."/>
            <person name="Martins N."/>
            <person name="Mehrabi R."/>
            <person name="Nap J.P.H."/>
            <person name="Ponomarenko A."/>
            <person name="Rudd J.J."/>
            <person name="Salamov A."/>
            <person name="Schmutz J."/>
            <person name="Schouten H.J."/>
            <person name="Shapiro H."/>
            <person name="Stergiopoulos I."/>
            <person name="Torriani S.F.F."/>
            <person name="Tu H."/>
            <person name="de Vries R.P."/>
            <person name="Waalwijk C."/>
            <person name="Ware S.B."/>
            <person name="Wiebenga A."/>
            <person name="Zwiers L.-H."/>
            <person name="Oliver R.P."/>
            <person name="Grigoriev I.V."/>
            <person name="Kema G.H.J."/>
        </authorList>
    </citation>
    <scope>NUCLEOTIDE SEQUENCE [LARGE SCALE GENOMIC DNA]</scope>
    <source>
        <strain evidence="2">CBS 115943 / IPO323</strain>
    </source>
</reference>
<protein>
    <submittedName>
        <fullName evidence="1">Uncharacterized protein</fullName>
    </submittedName>
</protein>
<evidence type="ECO:0000313" key="1">
    <source>
        <dbReference type="EMBL" id="EGP90063.1"/>
    </source>
</evidence>
<dbReference type="HOGENOM" id="CLU_2706687_0_0_1"/>
<dbReference type="EMBL" id="CM001197">
    <property type="protein sequence ID" value="EGP90063.1"/>
    <property type="molecule type" value="Genomic_DNA"/>
</dbReference>
<accession>F9X4L0</accession>
<dbReference type="Proteomes" id="UP000008062">
    <property type="component" value="Chromosome 2"/>
</dbReference>
<dbReference type="InParanoid" id="F9X4L0"/>
<sequence length="73" mass="8852">MYEAFSVEYGERFAVQRHRRRSMRKLKNLNRYFFDVSTYGWHGELGLDPFVDLSTSFAESQDKYDTPTFIEQW</sequence>
<dbReference type="KEGG" id="ztr:MYCGRDRAFT_103372"/>
<name>F9X4L0_ZYMTI</name>
<evidence type="ECO:0000313" key="2">
    <source>
        <dbReference type="Proteomes" id="UP000008062"/>
    </source>
</evidence>
<dbReference type="AlphaFoldDB" id="F9X4L0"/>
<keyword evidence="2" id="KW-1185">Reference proteome</keyword>